<keyword evidence="2" id="KW-0479">Metal-binding</keyword>
<evidence type="ECO:0000256" key="5">
    <source>
        <dbReference type="ARBA" id="ARBA00023015"/>
    </source>
</evidence>
<name>A0ABM3UKV4_MUSDO</name>
<feature type="compositionally biased region" description="Polar residues" evidence="9">
    <location>
        <begin position="317"/>
        <end position="331"/>
    </location>
</feature>
<gene>
    <name evidence="12" type="primary">LOC101887533</name>
</gene>
<dbReference type="PANTHER" id="PTHR10071">
    <property type="entry name" value="TRANSCRIPTION FACTOR GATA FAMILY MEMBER"/>
    <property type="match status" value="1"/>
</dbReference>
<organism evidence="11 12">
    <name type="scientific">Musca domestica</name>
    <name type="common">House fly</name>
    <dbReference type="NCBI Taxonomy" id="7370"/>
    <lineage>
        <taxon>Eukaryota</taxon>
        <taxon>Metazoa</taxon>
        <taxon>Ecdysozoa</taxon>
        <taxon>Arthropoda</taxon>
        <taxon>Hexapoda</taxon>
        <taxon>Insecta</taxon>
        <taxon>Pterygota</taxon>
        <taxon>Neoptera</taxon>
        <taxon>Endopterygota</taxon>
        <taxon>Diptera</taxon>
        <taxon>Brachycera</taxon>
        <taxon>Muscomorpha</taxon>
        <taxon>Muscoidea</taxon>
        <taxon>Muscidae</taxon>
        <taxon>Musca</taxon>
    </lineage>
</organism>
<evidence type="ECO:0000256" key="2">
    <source>
        <dbReference type="ARBA" id="ARBA00022723"/>
    </source>
</evidence>
<dbReference type="PRINTS" id="PR00619">
    <property type="entry name" value="GATAZNFINGER"/>
</dbReference>
<dbReference type="RefSeq" id="XP_058974163.1">
    <property type="nucleotide sequence ID" value="XM_059118180.1"/>
</dbReference>
<feature type="region of interest" description="Disordered" evidence="9">
    <location>
        <begin position="23"/>
        <end position="63"/>
    </location>
</feature>
<dbReference type="CDD" id="cd00202">
    <property type="entry name" value="ZnF_GATA"/>
    <property type="match status" value="1"/>
</dbReference>
<evidence type="ECO:0000256" key="9">
    <source>
        <dbReference type="SAM" id="MobiDB-lite"/>
    </source>
</evidence>
<evidence type="ECO:0000256" key="1">
    <source>
        <dbReference type="ARBA" id="ARBA00004123"/>
    </source>
</evidence>
<comment type="subcellular location">
    <subcellularLocation>
        <location evidence="1">Nucleus</location>
    </subcellularLocation>
</comment>
<dbReference type="InterPro" id="IPR000679">
    <property type="entry name" value="Znf_GATA"/>
</dbReference>
<feature type="region of interest" description="Disordered" evidence="9">
    <location>
        <begin position="625"/>
        <end position="653"/>
    </location>
</feature>
<evidence type="ECO:0000313" key="12">
    <source>
        <dbReference type="RefSeq" id="XP_058974163.1"/>
    </source>
</evidence>
<evidence type="ECO:0000259" key="10">
    <source>
        <dbReference type="PROSITE" id="PS50114"/>
    </source>
</evidence>
<feature type="region of interest" description="Disordered" evidence="9">
    <location>
        <begin position="701"/>
        <end position="774"/>
    </location>
</feature>
<dbReference type="PANTHER" id="PTHR10071:SF281">
    <property type="entry name" value="BOX A-BINDING FACTOR-RELATED"/>
    <property type="match status" value="1"/>
</dbReference>
<protein>
    <submittedName>
        <fullName evidence="12">Box A-binding factor isoform X1</fullName>
    </submittedName>
</protein>
<dbReference type="InterPro" id="IPR013088">
    <property type="entry name" value="Znf_NHR/GATA"/>
</dbReference>
<feature type="domain" description="GATA-type" evidence="10">
    <location>
        <begin position="578"/>
        <end position="631"/>
    </location>
</feature>
<dbReference type="Pfam" id="PF00320">
    <property type="entry name" value="GATA"/>
    <property type="match status" value="1"/>
</dbReference>
<feature type="region of interest" description="Disordered" evidence="9">
    <location>
        <begin position="179"/>
        <end position="201"/>
    </location>
</feature>
<reference evidence="12" key="1">
    <citation type="submission" date="2025-08" db="UniProtKB">
        <authorList>
            <consortium name="RefSeq"/>
        </authorList>
    </citation>
    <scope>IDENTIFICATION</scope>
    <source>
        <strain evidence="12">Aabys</strain>
        <tissue evidence="12">Whole body</tissue>
    </source>
</reference>
<dbReference type="SMART" id="SM00401">
    <property type="entry name" value="ZnF_GATA"/>
    <property type="match status" value="1"/>
</dbReference>
<feature type="region of interest" description="Disordered" evidence="9">
    <location>
        <begin position="237"/>
        <end position="258"/>
    </location>
</feature>
<sequence>MQILKSMVCDSSSILSSATMQLKMEPQTQQQQLQQHNQQQQQQQQQQHQQHHQQQQQQQHHLQALEKPQQQLLTKIKTEINGQELLNHSNTTTTAAVVPGQNLEKQNQVDAQQQQQQQSQQQQIQPHQLTTNNPSQHQQQQQQQQHQPSPQQQQQQQPNTTTIIHTQQTQPINAVIQASQNNQPQQQQQPQPGGHPGPETFVTIQRPAHRRILTTSGELVNEHRDGEQPETVQEYQQRLPSPSDYVQMAPRNDEHHQHPANATIYTYTTTENGQQAICATTSPTGIKLESIDKDTVNSDPAGQQQQQQQQHLHHQQCPTPNGSYTESTLVIPSSALHHQNPHNLSSSGPHSLPHPAHLGSTLRFEDDNRYANALGDNGSGPPPLYYDASVADAAGGGGHVSESKTFTDLGSSPYINFATSSSSYQLPQNNTVYSVTTAAPNQLISNKDPNFSLMRPYQPMNIYETVNPSVPEQALWSTSAVEYQNMSFNYHQQVVEDYSGGNLPPTSWSTASPIGSYDPTLPQTPLTEAKCEQCHSPIAREGNKFFCPSCCAPTYRPVRMGPRQAKPKAAATNNANNRRTGVTCANCSTNSTTLWRRNNEGNPVCNACGLYYKLHSMNRPLSMKKEGIQKRKRKPKNNGVGPMRTQLPSLPPGSGTLMITNGALYPSQVPTLGLPLNPQTTNHGELQDMTTNGTRTVTITNPDMSLNMSRTHVTSDSNNHSPYNNSPSQSQSPHLPSAQNFKVPAIEVPRSTPTSEIPTSVITRTGLPERSTNN</sequence>
<keyword evidence="3 8" id="KW-0863">Zinc-finger</keyword>
<dbReference type="Gene3D" id="3.30.50.10">
    <property type="entry name" value="Erythroid Transcription Factor GATA-1, subunit A"/>
    <property type="match status" value="1"/>
</dbReference>
<keyword evidence="11" id="KW-1185">Reference proteome</keyword>
<feature type="compositionally biased region" description="Low complexity" evidence="9">
    <location>
        <begin position="341"/>
        <end position="360"/>
    </location>
</feature>
<feature type="region of interest" description="Disordered" evidence="9">
    <location>
        <begin position="106"/>
        <end position="161"/>
    </location>
</feature>
<dbReference type="Proteomes" id="UP001652621">
    <property type="component" value="Unplaced"/>
</dbReference>
<dbReference type="GeneID" id="101887533"/>
<accession>A0ABM3UKV4</accession>
<keyword evidence="6" id="KW-0804">Transcription</keyword>
<keyword evidence="4" id="KW-0862">Zinc</keyword>
<keyword evidence="5" id="KW-0805">Transcription regulation</keyword>
<dbReference type="InterPro" id="IPR039355">
    <property type="entry name" value="Transcription_factor_GATA"/>
</dbReference>
<evidence type="ECO:0000256" key="3">
    <source>
        <dbReference type="ARBA" id="ARBA00022771"/>
    </source>
</evidence>
<evidence type="ECO:0000256" key="7">
    <source>
        <dbReference type="ARBA" id="ARBA00023242"/>
    </source>
</evidence>
<keyword evidence="7" id="KW-0539">Nucleus</keyword>
<feature type="compositionally biased region" description="Low complexity" evidence="9">
    <location>
        <begin position="180"/>
        <end position="192"/>
    </location>
</feature>
<dbReference type="PROSITE" id="PS00344">
    <property type="entry name" value="GATA_ZN_FINGER_1"/>
    <property type="match status" value="1"/>
</dbReference>
<feature type="region of interest" description="Disordered" evidence="9">
    <location>
        <begin position="293"/>
        <end position="360"/>
    </location>
</feature>
<evidence type="ECO:0000256" key="4">
    <source>
        <dbReference type="ARBA" id="ARBA00022833"/>
    </source>
</evidence>
<feature type="compositionally biased region" description="Polar residues" evidence="9">
    <location>
        <begin position="751"/>
        <end position="763"/>
    </location>
</feature>
<evidence type="ECO:0000313" key="11">
    <source>
        <dbReference type="Proteomes" id="UP001652621"/>
    </source>
</evidence>
<dbReference type="PROSITE" id="PS50114">
    <property type="entry name" value="GATA_ZN_FINGER_2"/>
    <property type="match status" value="1"/>
</dbReference>
<evidence type="ECO:0000256" key="6">
    <source>
        <dbReference type="ARBA" id="ARBA00023163"/>
    </source>
</evidence>
<feature type="compositionally biased region" description="Polar residues" evidence="9">
    <location>
        <begin position="701"/>
        <end position="714"/>
    </location>
</feature>
<feature type="compositionally biased region" description="Low complexity" evidence="9">
    <location>
        <begin position="715"/>
        <end position="737"/>
    </location>
</feature>
<evidence type="ECO:0000256" key="8">
    <source>
        <dbReference type="PROSITE-ProRule" id="PRU00094"/>
    </source>
</evidence>
<dbReference type="SUPFAM" id="SSF57716">
    <property type="entry name" value="Glucocorticoid receptor-like (DNA-binding domain)"/>
    <property type="match status" value="1"/>
</dbReference>
<feature type="compositionally biased region" description="Low complexity" evidence="9">
    <location>
        <begin position="27"/>
        <end position="62"/>
    </location>
</feature>
<proteinExistence type="predicted"/>